<dbReference type="Proteomes" id="UP000008561">
    <property type="component" value="Chromosome"/>
</dbReference>
<evidence type="ECO:0000256" key="1">
    <source>
        <dbReference type="ARBA" id="ARBA00008428"/>
    </source>
</evidence>
<evidence type="ECO:0000256" key="6">
    <source>
        <dbReference type="ARBA" id="ARBA00022806"/>
    </source>
</evidence>
<comment type="function">
    <text evidence="10 13">The main replicative DNA helicase, it participates in initiation and elongation during chromosome replication. Travels ahead of the DNA replisome, separating dsDNA into templates for DNA synthesis. A processive ATP-dependent 5'-3' DNA helicase it has DNA-dependent ATPase activity.</text>
</comment>
<organism evidence="16 17">
    <name type="scientific">Desulfosudis oleivorans (strain DSM 6200 / JCM 39069 / Hxd3)</name>
    <name type="common">Desulfococcus oleovorans</name>
    <dbReference type="NCBI Taxonomy" id="96561"/>
    <lineage>
        <taxon>Bacteria</taxon>
        <taxon>Pseudomonadati</taxon>
        <taxon>Thermodesulfobacteriota</taxon>
        <taxon>Desulfobacteria</taxon>
        <taxon>Desulfobacterales</taxon>
        <taxon>Desulfosudaceae</taxon>
        <taxon>Desulfosudis</taxon>
    </lineage>
</organism>
<dbReference type="FunFam" id="1.10.860.10:FF:000001">
    <property type="entry name" value="Replicative DNA helicase"/>
    <property type="match status" value="1"/>
</dbReference>
<evidence type="ECO:0000256" key="3">
    <source>
        <dbReference type="ARBA" id="ARBA00022705"/>
    </source>
</evidence>
<evidence type="ECO:0000256" key="12">
    <source>
        <dbReference type="NCBIfam" id="TIGR00665"/>
    </source>
</evidence>
<accession>A8ZRP9</accession>
<dbReference type="GO" id="GO:0016887">
    <property type="term" value="F:ATP hydrolysis activity"/>
    <property type="evidence" value="ECO:0007669"/>
    <property type="project" value="RHEA"/>
</dbReference>
<dbReference type="SUPFAM" id="SSF48024">
    <property type="entry name" value="N-terminal domain of DnaB helicase"/>
    <property type="match status" value="1"/>
</dbReference>
<evidence type="ECO:0000256" key="7">
    <source>
        <dbReference type="ARBA" id="ARBA00022840"/>
    </source>
</evidence>
<dbReference type="GO" id="GO:0005524">
    <property type="term" value="F:ATP binding"/>
    <property type="evidence" value="ECO:0007669"/>
    <property type="project" value="UniProtKB-UniRule"/>
</dbReference>
<evidence type="ECO:0000313" key="17">
    <source>
        <dbReference type="Proteomes" id="UP000008561"/>
    </source>
</evidence>
<dbReference type="STRING" id="96561.Dole_0006"/>
<dbReference type="SUPFAM" id="SSF52540">
    <property type="entry name" value="P-loop containing nucleoside triphosphate hydrolases"/>
    <property type="match status" value="1"/>
</dbReference>
<keyword evidence="3 13" id="KW-0235">DNA replication</keyword>
<comment type="catalytic activity">
    <reaction evidence="11 13">
        <text>ATP + H2O = ADP + phosphate + H(+)</text>
        <dbReference type="Rhea" id="RHEA:13065"/>
        <dbReference type="ChEBI" id="CHEBI:15377"/>
        <dbReference type="ChEBI" id="CHEBI:15378"/>
        <dbReference type="ChEBI" id="CHEBI:30616"/>
        <dbReference type="ChEBI" id="CHEBI:43474"/>
        <dbReference type="ChEBI" id="CHEBI:456216"/>
        <dbReference type="EC" id="5.6.2.3"/>
    </reaction>
</comment>
<evidence type="ECO:0000259" key="15">
    <source>
        <dbReference type="PROSITE" id="PS51199"/>
    </source>
</evidence>
<dbReference type="GO" id="GO:1990077">
    <property type="term" value="C:primosome complex"/>
    <property type="evidence" value="ECO:0007669"/>
    <property type="project" value="UniProtKB-UniRule"/>
</dbReference>
<feature type="region of interest" description="Disordered" evidence="14">
    <location>
        <begin position="1"/>
        <end position="27"/>
    </location>
</feature>
<dbReference type="GO" id="GO:0006269">
    <property type="term" value="P:DNA replication, synthesis of primer"/>
    <property type="evidence" value="ECO:0007669"/>
    <property type="project" value="UniProtKB-UniRule"/>
</dbReference>
<feature type="compositionally biased region" description="Basic residues" evidence="14">
    <location>
        <begin position="1"/>
        <end position="12"/>
    </location>
</feature>
<protein>
    <recommendedName>
        <fullName evidence="12 13">Replicative DNA helicase</fullName>
        <ecNumber evidence="12 13">5.6.2.3</ecNumber>
    </recommendedName>
</protein>
<evidence type="ECO:0000256" key="11">
    <source>
        <dbReference type="ARBA" id="ARBA00048954"/>
    </source>
</evidence>
<dbReference type="InterPro" id="IPR007693">
    <property type="entry name" value="DNA_helicase_DnaB-like_N"/>
</dbReference>
<comment type="similarity">
    <text evidence="1 13">Belongs to the helicase family. DnaB subfamily.</text>
</comment>
<dbReference type="NCBIfam" id="TIGR00665">
    <property type="entry name" value="DnaB"/>
    <property type="match status" value="1"/>
</dbReference>
<reference evidence="16 17" key="1">
    <citation type="submission" date="2007-10" db="EMBL/GenBank/DDBJ databases">
        <title>Complete sequence of Desulfococcus oleovorans Hxd3.</title>
        <authorList>
            <consortium name="US DOE Joint Genome Institute"/>
            <person name="Copeland A."/>
            <person name="Lucas S."/>
            <person name="Lapidus A."/>
            <person name="Barry K."/>
            <person name="Glavina del Rio T."/>
            <person name="Dalin E."/>
            <person name="Tice H."/>
            <person name="Pitluck S."/>
            <person name="Kiss H."/>
            <person name="Brettin T."/>
            <person name="Bruce D."/>
            <person name="Detter J.C."/>
            <person name="Han C."/>
            <person name="Schmutz J."/>
            <person name="Larimer F."/>
            <person name="Land M."/>
            <person name="Hauser L."/>
            <person name="Kyrpides N."/>
            <person name="Kim E."/>
            <person name="Wawrik B."/>
            <person name="Richardson P."/>
        </authorList>
    </citation>
    <scope>NUCLEOTIDE SEQUENCE [LARGE SCALE GENOMIC DNA]</scope>
    <source>
        <strain evidence="17">DSM 6200 / JCM 39069 / Hxd3</strain>
    </source>
</reference>
<dbReference type="EC" id="5.6.2.3" evidence="12 13"/>
<evidence type="ECO:0000256" key="13">
    <source>
        <dbReference type="RuleBase" id="RU362085"/>
    </source>
</evidence>
<evidence type="ECO:0000256" key="9">
    <source>
        <dbReference type="ARBA" id="ARBA00023235"/>
    </source>
</evidence>
<dbReference type="InterPro" id="IPR036185">
    <property type="entry name" value="DNA_heli_DnaB-like_N_sf"/>
</dbReference>
<evidence type="ECO:0000256" key="14">
    <source>
        <dbReference type="SAM" id="MobiDB-lite"/>
    </source>
</evidence>
<evidence type="ECO:0000256" key="2">
    <source>
        <dbReference type="ARBA" id="ARBA00022515"/>
    </source>
</evidence>
<dbReference type="NCBIfam" id="NF004384">
    <property type="entry name" value="PRK05748.1"/>
    <property type="match status" value="1"/>
</dbReference>
<gene>
    <name evidence="16" type="ordered locus">Dole_0006</name>
</gene>
<dbReference type="GO" id="GO:0005829">
    <property type="term" value="C:cytosol"/>
    <property type="evidence" value="ECO:0007669"/>
    <property type="project" value="TreeGrafter"/>
</dbReference>
<dbReference type="Pfam" id="PF03796">
    <property type="entry name" value="DnaB_C"/>
    <property type="match status" value="1"/>
</dbReference>
<keyword evidence="6 13" id="KW-0347">Helicase</keyword>
<feature type="domain" description="SF4 helicase" evidence="15">
    <location>
        <begin position="199"/>
        <end position="466"/>
    </location>
</feature>
<dbReference type="Gene3D" id="1.10.860.10">
    <property type="entry name" value="DNAb Helicase, Chain A"/>
    <property type="match status" value="1"/>
</dbReference>
<dbReference type="CDD" id="cd00984">
    <property type="entry name" value="DnaB_C"/>
    <property type="match status" value="1"/>
</dbReference>
<dbReference type="AlphaFoldDB" id="A8ZRP9"/>
<dbReference type="PANTHER" id="PTHR30153:SF2">
    <property type="entry name" value="REPLICATIVE DNA HELICASE"/>
    <property type="match status" value="1"/>
</dbReference>
<keyword evidence="4 13" id="KW-0547">Nucleotide-binding</keyword>
<proteinExistence type="inferred from homology"/>
<keyword evidence="17" id="KW-1185">Reference proteome</keyword>
<dbReference type="InterPro" id="IPR007692">
    <property type="entry name" value="DNA_helicase_DnaB"/>
</dbReference>
<dbReference type="GO" id="GO:0042802">
    <property type="term" value="F:identical protein binding"/>
    <property type="evidence" value="ECO:0007669"/>
    <property type="project" value="UniProtKB-ARBA"/>
</dbReference>
<evidence type="ECO:0000313" key="16">
    <source>
        <dbReference type="EMBL" id="ABW65816.1"/>
    </source>
</evidence>
<dbReference type="EMBL" id="CP000859">
    <property type="protein sequence ID" value="ABW65816.1"/>
    <property type="molecule type" value="Genomic_DNA"/>
</dbReference>
<keyword evidence="9" id="KW-0413">Isomerase</keyword>
<dbReference type="FunFam" id="3.40.50.300:FF:000076">
    <property type="entry name" value="Replicative DNA helicase"/>
    <property type="match status" value="1"/>
</dbReference>
<evidence type="ECO:0000256" key="4">
    <source>
        <dbReference type="ARBA" id="ARBA00022741"/>
    </source>
</evidence>
<evidence type="ECO:0000256" key="8">
    <source>
        <dbReference type="ARBA" id="ARBA00023125"/>
    </source>
</evidence>
<sequence length="471" mass="51938">MEKAAPKKKGRPKAGAAGAVPSDPLLHRLPPQNIEAEESILSTILIDPDPSTLFDVLEVLAPEDFYKSAHQKIFAAIVRLVEKNEPVDLVTVKNTLAESDELEPIGGAAYLAGLVDSAPYAANARHYADIIKNKASLRRMIENANEISRRCFDNPSDVEGVIDFAERAILEVAEQKAGRSFYKLSQLLVANIETIEANQGKGITGIPSGFDRLDNLTAGFQKSDLIILAARPSMGKTAFALNIARNVAVDANVPVAVFSLEMSKEQLSMRLLTAEARIGFQRLRSGYTSRQDMGQITDAASVLEQAPLFIDDSPGLTAMEIRAKARRLKREKGIGMIVVDYLQLMRASHQGERRDLEVSEMSRSLKGLAKELDLPILVLSQLNRSPEQSQDKRPMLSHLRESGSLEQDADVVLFIYRDEMYNKEPENPNRGSAEIIIGKQRNGPVGKIKLQFSADITRFHDLETVHADMEA</sequence>
<dbReference type="GO" id="GO:0003677">
    <property type="term" value="F:DNA binding"/>
    <property type="evidence" value="ECO:0007669"/>
    <property type="project" value="UniProtKB-UniRule"/>
</dbReference>
<keyword evidence="5 13" id="KW-0378">Hydrolase</keyword>
<dbReference type="InterPro" id="IPR016136">
    <property type="entry name" value="DNA_helicase_N/primase_C"/>
</dbReference>
<keyword evidence="2 13" id="KW-0639">Primosome</keyword>
<keyword evidence="8 13" id="KW-0238">DNA-binding</keyword>
<dbReference type="GO" id="GO:0043139">
    <property type="term" value="F:5'-3' DNA helicase activity"/>
    <property type="evidence" value="ECO:0007669"/>
    <property type="project" value="UniProtKB-EC"/>
</dbReference>
<dbReference type="eggNOG" id="COG0305">
    <property type="taxonomic scope" value="Bacteria"/>
</dbReference>
<dbReference type="PANTHER" id="PTHR30153">
    <property type="entry name" value="REPLICATIVE DNA HELICASE DNAB"/>
    <property type="match status" value="1"/>
</dbReference>
<dbReference type="PROSITE" id="PS51199">
    <property type="entry name" value="SF4_HELICASE"/>
    <property type="match status" value="1"/>
</dbReference>
<dbReference type="Pfam" id="PF00772">
    <property type="entry name" value="DnaB"/>
    <property type="match status" value="1"/>
</dbReference>
<evidence type="ECO:0000256" key="5">
    <source>
        <dbReference type="ARBA" id="ARBA00022801"/>
    </source>
</evidence>
<dbReference type="OrthoDB" id="9773982at2"/>
<dbReference type="RefSeq" id="WP_012173435.1">
    <property type="nucleotide sequence ID" value="NC_009943.1"/>
</dbReference>
<dbReference type="Gene3D" id="3.40.50.300">
    <property type="entry name" value="P-loop containing nucleotide triphosphate hydrolases"/>
    <property type="match status" value="1"/>
</dbReference>
<dbReference type="KEGG" id="dol:Dole_0006"/>
<dbReference type="InterPro" id="IPR007694">
    <property type="entry name" value="DNA_helicase_DnaB-like_C"/>
</dbReference>
<dbReference type="HOGENOM" id="CLU_005373_0_0_7"/>
<dbReference type="InterPro" id="IPR027417">
    <property type="entry name" value="P-loop_NTPase"/>
</dbReference>
<name>A8ZRP9_DESOH</name>
<evidence type="ECO:0000256" key="10">
    <source>
        <dbReference type="ARBA" id="ARBA00044932"/>
    </source>
</evidence>
<keyword evidence="7 13" id="KW-0067">ATP-binding</keyword>